<dbReference type="AlphaFoldDB" id="A0A814ERQ9"/>
<reference evidence="8" key="1">
    <citation type="submission" date="2021-02" db="EMBL/GenBank/DDBJ databases">
        <authorList>
            <person name="Nowell W R."/>
        </authorList>
    </citation>
    <scope>NUCLEOTIDE SEQUENCE</scope>
</reference>
<dbReference type="Gene3D" id="3.30.390.110">
    <property type="match status" value="1"/>
</dbReference>
<keyword evidence="2" id="KW-0689">Ribosomal protein</keyword>
<keyword evidence="11" id="KW-1185">Reference proteome</keyword>
<name>A0A814ERQ9_9BILA</name>
<evidence type="ECO:0000313" key="11">
    <source>
        <dbReference type="Proteomes" id="UP000663829"/>
    </source>
</evidence>
<evidence type="ECO:0000256" key="2">
    <source>
        <dbReference type="ARBA" id="ARBA00022980"/>
    </source>
</evidence>
<dbReference type="EMBL" id="CAJOBA010001000">
    <property type="protein sequence ID" value="CAF3569797.1"/>
    <property type="molecule type" value="Genomic_DNA"/>
</dbReference>
<dbReference type="InterPro" id="IPR029004">
    <property type="entry name" value="Ribosomal_eL28/Mak16"/>
</dbReference>
<gene>
    <name evidence="8" type="ORF">GPM918_LOCUS12344</name>
    <name evidence="7" type="ORF">OVA965_LOCUS3953</name>
    <name evidence="10" type="ORF">SRO942_LOCUS12345</name>
    <name evidence="9" type="ORF">TMI583_LOCUS3951</name>
</gene>
<dbReference type="Pfam" id="PF01778">
    <property type="entry name" value="Ribosomal_L28e"/>
    <property type="match status" value="1"/>
</dbReference>
<feature type="domain" description="Ribosomal eL28/Mak16" evidence="6">
    <location>
        <begin position="7"/>
        <end position="83"/>
    </location>
</feature>
<keyword evidence="3" id="KW-0687">Ribonucleoprotein</keyword>
<dbReference type="Proteomes" id="UP000663829">
    <property type="component" value="Unassembled WGS sequence"/>
</dbReference>
<dbReference type="Proteomes" id="UP000681722">
    <property type="component" value="Unassembled WGS sequence"/>
</dbReference>
<dbReference type="GO" id="GO:0003735">
    <property type="term" value="F:structural constituent of ribosome"/>
    <property type="evidence" value="ECO:0007669"/>
    <property type="project" value="InterPro"/>
</dbReference>
<evidence type="ECO:0000259" key="6">
    <source>
        <dbReference type="Pfam" id="PF01778"/>
    </source>
</evidence>
<proteinExistence type="inferred from homology"/>
<dbReference type="Proteomes" id="UP000682733">
    <property type="component" value="Unassembled WGS sequence"/>
</dbReference>
<evidence type="ECO:0000256" key="4">
    <source>
        <dbReference type="ARBA" id="ARBA00035223"/>
    </source>
</evidence>
<dbReference type="GO" id="GO:0005840">
    <property type="term" value="C:ribosome"/>
    <property type="evidence" value="ECO:0007669"/>
    <property type="project" value="UniProtKB-KW"/>
</dbReference>
<organism evidence="8 11">
    <name type="scientific">Didymodactylos carnosus</name>
    <dbReference type="NCBI Taxonomy" id="1234261"/>
    <lineage>
        <taxon>Eukaryota</taxon>
        <taxon>Metazoa</taxon>
        <taxon>Spiralia</taxon>
        <taxon>Gnathifera</taxon>
        <taxon>Rotifera</taxon>
        <taxon>Eurotatoria</taxon>
        <taxon>Bdelloidea</taxon>
        <taxon>Philodinida</taxon>
        <taxon>Philodinidae</taxon>
        <taxon>Didymodactylos</taxon>
    </lineage>
</organism>
<dbReference type="GO" id="GO:1990904">
    <property type="term" value="C:ribonucleoprotein complex"/>
    <property type="evidence" value="ECO:0007669"/>
    <property type="project" value="UniProtKB-KW"/>
</dbReference>
<dbReference type="PANTHER" id="PTHR10544">
    <property type="entry name" value="60S RIBOSOMAL PROTEIN L28"/>
    <property type="match status" value="1"/>
</dbReference>
<dbReference type="EMBL" id="CAJOBC010002688">
    <property type="protein sequence ID" value="CAF3746057.1"/>
    <property type="molecule type" value="Genomic_DNA"/>
</dbReference>
<dbReference type="EMBL" id="CAJNOQ010002688">
    <property type="protein sequence ID" value="CAF0973137.1"/>
    <property type="molecule type" value="Genomic_DNA"/>
</dbReference>
<dbReference type="InterPro" id="IPR002672">
    <property type="entry name" value="Ribosomal_eL28"/>
</dbReference>
<evidence type="ECO:0000256" key="5">
    <source>
        <dbReference type="ARBA" id="ARBA00035330"/>
    </source>
</evidence>
<comment type="caution">
    <text evidence="8">The sequence shown here is derived from an EMBL/GenBank/DDBJ whole genome shotgun (WGS) entry which is preliminary data.</text>
</comment>
<evidence type="ECO:0000313" key="10">
    <source>
        <dbReference type="EMBL" id="CAF3746057.1"/>
    </source>
</evidence>
<evidence type="ECO:0000313" key="7">
    <source>
        <dbReference type="EMBL" id="CAF0787432.1"/>
    </source>
</evidence>
<dbReference type="GO" id="GO:0006412">
    <property type="term" value="P:translation"/>
    <property type="evidence" value="ECO:0007669"/>
    <property type="project" value="InterPro"/>
</dbReference>
<accession>A0A814ERQ9</accession>
<evidence type="ECO:0000256" key="1">
    <source>
        <dbReference type="ARBA" id="ARBA00007926"/>
    </source>
</evidence>
<evidence type="ECO:0000313" key="9">
    <source>
        <dbReference type="EMBL" id="CAF3569797.1"/>
    </source>
</evidence>
<evidence type="ECO:0000256" key="3">
    <source>
        <dbReference type="ARBA" id="ARBA00023274"/>
    </source>
</evidence>
<dbReference type="OrthoDB" id="338850at2759"/>
<dbReference type="EMBL" id="CAJNOK010001000">
    <property type="protein sequence ID" value="CAF0787432.1"/>
    <property type="molecule type" value="Genomic_DNA"/>
</dbReference>
<protein>
    <recommendedName>
        <fullName evidence="4">Large ribosomal subunit protein eL28</fullName>
    </recommendedName>
    <alternativeName>
        <fullName evidence="5">60S ribosomal protein L28</fullName>
    </alternativeName>
</protein>
<comment type="similarity">
    <text evidence="1">Belongs to the eukaryotic ribosomal protein eL28 family.</text>
</comment>
<evidence type="ECO:0000313" key="8">
    <source>
        <dbReference type="EMBL" id="CAF0973137.1"/>
    </source>
</evidence>
<sequence length="98" mass="11116">MNVGPALINKKVIGVEPTKDGKGVVFTTAKTKYRQKPAKSIRKITLKKDSRRVLTTIRRTIRNQRYRKDLKMAALRRASALLRGQKPVIASKRVTKTT</sequence>
<dbReference type="Proteomes" id="UP000677228">
    <property type="component" value="Unassembled WGS sequence"/>
</dbReference>